<feature type="coiled-coil region" evidence="6">
    <location>
        <begin position="107"/>
        <end position="134"/>
    </location>
</feature>
<feature type="transmembrane region" description="Helical" evidence="5">
    <location>
        <begin position="283"/>
        <end position="308"/>
    </location>
</feature>
<accession>A0A9Q0MRB7</accession>
<keyword evidence="4 5" id="KW-0472">Membrane</keyword>
<sequence>KRFQHLLLTKATKFQVKMDKFDENPFGEPNIDNPFADPVAVATTPVRSNAVNQAIVVLDDYHPFEDEKAKPNKFSGGNVAQQQQSQIPAYNQSRQAYGTQAVPQISTAELQRQQEELERRAADIERREAELRRSNTSGVRRNNWPPLPEKCCFQPCFYQDIAVEIPIEFQKIVRQLYYLWMFYALIMCTNILGGMILMFHSGEFATFGLAIMYAFLFTPLSFMCWYRPAYKAFRSDSSFNFMVFFFIFFFQMILLVIQTIGIPKSGYCGFITAISQFDGSARGIIVGLLLLIIAISFASATAGNVMLLTKIHSIYRHSDTVSMGKAQAEFTNEFIHNQHVQRAAANATAAA</sequence>
<feature type="transmembrane region" description="Helical" evidence="5">
    <location>
        <begin position="176"/>
        <end position="198"/>
    </location>
</feature>
<feature type="non-terminal residue" evidence="7">
    <location>
        <position position="351"/>
    </location>
</feature>
<proteinExistence type="inferred from homology"/>
<protein>
    <recommendedName>
        <fullName evidence="5">Secretory carrier-associated membrane protein</fullName>
        <shortName evidence="5">Secretory carrier membrane protein</shortName>
    </recommendedName>
</protein>
<reference evidence="7" key="1">
    <citation type="submission" date="2022-07" db="EMBL/GenBank/DDBJ databases">
        <authorList>
            <person name="Trinca V."/>
            <person name="Uliana J.V.C."/>
            <person name="Torres T.T."/>
            <person name="Ward R.J."/>
            <person name="Monesi N."/>
        </authorList>
    </citation>
    <scope>NUCLEOTIDE SEQUENCE</scope>
    <source>
        <strain evidence="7">HSMRA1968</strain>
        <tissue evidence="7">Whole embryos</tissue>
    </source>
</reference>
<dbReference type="GO" id="GO:0032588">
    <property type="term" value="C:trans-Golgi network membrane"/>
    <property type="evidence" value="ECO:0007669"/>
    <property type="project" value="TreeGrafter"/>
</dbReference>
<dbReference type="AlphaFoldDB" id="A0A9Q0MRB7"/>
<evidence type="ECO:0000313" key="8">
    <source>
        <dbReference type="Proteomes" id="UP001151699"/>
    </source>
</evidence>
<organism evidence="7 8">
    <name type="scientific">Pseudolycoriella hygida</name>
    <dbReference type="NCBI Taxonomy" id="35572"/>
    <lineage>
        <taxon>Eukaryota</taxon>
        <taxon>Metazoa</taxon>
        <taxon>Ecdysozoa</taxon>
        <taxon>Arthropoda</taxon>
        <taxon>Hexapoda</taxon>
        <taxon>Insecta</taxon>
        <taxon>Pterygota</taxon>
        <taxon>Neoptera</taxon>
        <taxon>Endopterygota</taxon>
        <taxon>Diptera</taxon>
        <taxon>Nematocera</taxon>
        <taxon>Sciaroidea</taxon>
        <taxon>Sciaridae</taxon>
        <taxon>Pseudolycoriella</taxon>
    </lineage>
</organism>
<evidence type="ECO:0000256" key="2">
    <source>
        <dbReference type="ARBA" id="ARBA00022692"/>
    </source>
</evidence>
<evidence type="ECO:0000256" key="1">
    <source>
        <dbReference type="ARBA" id="ARBA00004141"/>
    </source>
</evidence>
<dbReference type="EMBL" id="WJQU01000004">
    <property type="protein sequence ID" value="KAJ6636572.1"/>
    <property type="molecule type" value="Genomic_DNA"/>
</dbReference>
<evidence type="ECO:0000256" key="4">
    <source>
        <dbReference type="ARBA" id="ARBA00023136"/>
    </source>
</evidence>
<gene>
    <name evidence="7" type="primary">Scamp1</name>
    <name evidence="7" type="ORF">Bhyg_15163</name>
</gene>
<evidence type="ECO:0000256" key="6">
    <source>
        <dbReference type="SAM" id="Coils"/>
    </source>
</evidence>
<feature type="transmembrane region" description="Helical" evidence="5">
    <location>
        <begin position="238"/>
        <end position="263"/>
    </location>
</feature>
<feature type="transmembrane region" description="Helical" evidence="5">
    <location>
        <begin position="204"/>
        <end position="226"/>
    </location>
</feature>
<dbReference type="GO" id="GO:0015031">
    <property type="term" value="P:protein transport"/>
    <property type="evidence" value="ECO:0007669"/>
    <property type="project" value="InterPro"/>
</dbReference>
<keyword evidence="5" id="KW-0813">Transport</keyword>
<comment type="subcellular location">
    <subcellularLocation>
        <location evidence="1 5">Membrane</location>
        <topology evidence="1 5">Multi-pass membrane protein</topology>
    </subcellularLocation>
</comment>
<dbReference type="GO" id="GO:0055038">
    <property type="term" value="C:recycling endosome membrane"/>
    <property type="evidence" value="ECO:0007669"/>
    <property type="project" value="TreeGrafter"/>
</dbReference>
<dbReference type="PANTHER" id="PTHR10687:SF2">
    <property type="entry name" value="SECRETORY CARRIER-ASSOCIATED MEMBRANE PROTEIN"/>
    <property type="match status" value="1"/>
</dbReference>
<feature type="non-terminal residue" evidence="7">
    <location>
        <position position="1"/>
    </location>
</feature>
<name>A0A9Q0MRB7_9DIPT</name>
<evidence type="ECO:0000256" key="3">
    <source>
        <dbReference type="ARBA" id="ARBA00022989"/>
    </source>
</evidence>
<dbReference type="InterPro" id="IPR007273">
    <property type="entry name" value="SCAMP"/>
</dbReference>
<dbReference type="Proteomes" id="UP001151699">
    <property type="component" value="Chromosome C"/>
</dbReference>
<keyword evidence="3 5" id="KW-1133">Transmembrane helix</keyword>
<dbReference type="Pfam" id="PF04144">
    <property type="entry name" value="SCAMP"/>
    <property type="match status" value="1"/>
</dbReference>
<keyword evidence="8" id="KW-1185">Reference proteome</keyword>
<dbReference type="PANTHER" id="PTHR10687">
    <property type="entry name" value="SECRETORY CARRIER-ASSOCIATED MEMBRANE PROTEIN SCAMP"/>
    <property type="match status" value="1"/>
</dbReference>
<comment type="similarity">
    <text evidence="5">Belongs to the SCAMP family.</text>
</comment>
<evidence type="ECO:0000313" key="7">
    <source>
        <dbReference type="EMBL" id="KAJ6636572.1"/>
    </source>
</evidence>
<keyword evidence="6" id="KW-0175">Coiled coil</keyword>
<dbReference type="OrthoDB" id="242866at2759"/>
<evidence type="ECO:0000256" key="5">
    <source>
        <dbReference type="RuleBase" id="RU363122"/>
    </source>
</evidence>
<comment type="caution">
    <text evidence="7">The sequence shown here is derived from an EMBL/GenBank/DDBJ whole genome shotgun (WGS) entry which is preliminary data.</text>
</comment>
<keyword evidence="2 5" id="KW-0812">Transmembrane</keyword>